<dbReference type="Gene3D" id="1.10.287.1490">
    <property type="match status" value="1"/>
</dbReference>
<protein>
    <recommendedName>
        <fullName evidence="4">C4-type zinc ribbon domain-containing protein</fullName>
    </recommendedName>
</protein>
<dbReference type="EMBL" id="DXBS01000028">
    <property type="protein sequence ID" value="HIZ24083.1"/>
    <property type="molecule type" value="Genomic_DNA"/>
</dbReference>
<dbReference type="AlphaFoldDB" id="A0A9D2DVY4"/>
<accession>A0A9D2DVY4</accession>
<comment type="caution">
    <text evidence="2">The sequence shown here is derived from an EMBL/GenBank/DDBJ whole genome shotgun (WGS) entry which is preliminary data.</text>
</comment>
<organism evidence="2 3">
    <name type="scientific">Candidatus Gallimonas intestinigallinarum</name>
    <dbReference type="NCBI Taxonomy" id="2838604"/>
    <lineage>
        <taxon>Bacteria</taxon>
        <taxon>Bacillati</taxon>
        <taxon>Bacillota</taxon>
        <taxon>Clostridia</taxon>
        <taxon>Candidatus Gallimonas</taxon>
    </lineage>
</organism>
<reference evidence="2" key="2">
    <citation type="submission" date="2021-04" db="EMBL/GenBank/DDBJ databases">
        <authorList>
            <person name="Gilroy R."/>
        </authorList>
    </citation>
    <scope>NUCLEOTIDE SEQUENCE</scope>
    <source>
        <strain evidence="2">CHK33-5263</strain>
    </source>
</reference>
<proteinExistence type="predicted"/>
<keyword evidence="1" id="KW-0175">Coiled coil</keyword>
<feature type="coiled-coil region" evidence="1">
    <location>
        <begin position="40"/>
        <end position="160"/>
    </location>
</feature>
<evidence type="ECO:0000313" key="2">
    <source>
        <dbReference type="EMBL" id="HIZ24083.1"/>
    </source>
</evidence>
<name>A0A9D2DVY4_9FIRM</name>
<evidence type="ECO:0000256" key="1">
    <source>
        <dbReference type="SAM" id="Coils"/>
    </source>
</evidence>
<reference evidence="2" key="1">
    <citation type="journal article" date="2021" name="PeerJ">
        <title>Extensive microbial diversity within the chicken gut microbiome revealed by metagenomics and culture.</title>
        <authorList>
            <person name="Gilroy R."/>
            <person name="Ravi A."/>
            <person name="Getino M."/>
            <person name="Pursley I."/>
            <person name="Horton D.L."/>
            <person name="Alikhan N.F."/>
            <person name="Baker D."/>
            <person name="Gharbi K."/>
            <person name="Hall N."/>
            <person name="Watson M."/>
            <person name="Adriaenssens E.M."/>
            <person name="Foster-Nyarko E."/>
            <person name="Jarju S."/>
            <person name="Secka A."/>
            <person name="Antonio M."/>
            <person name="Oren A."/>
            <person name="Chaudhuri R.R."/>
            <person name="La Ragione R."/>
            <person name="Hildebrand F."/>
            <person name="Pallen M.J."/>
        </authorList>
    </citation>
    <scope>NUCLEOTIDE SEQUENCE</scope>
    <source>
        <strain evidence="2">CHK33-5263</strain>
    </source>
</reference>
<evidence type="ECO:0000313" key="3">
    <source>
        <dbReference type="Proteomes" id="UP000824044"/>
    </source>
</evidence>
<sequence>MSVLQDLLEYQKVDARLREIEQGIASSDVRKKFMQAKKFMESAREKFETQDKRAQDLKRLRDDLIRRAEEIGKQIAEYADLDEMVDEGGDVSFYKKNAQALLDRLRGLKAEMQKLTADITATAEEYERFKKQGALMQKQYKEYKEKYDALKAEHADEVKKINAQLAVIAKKLPADTLKKYQQKRREKIFPIIVPLSGDRCVCGMDFPLAQQGKLAGGNVVECENCRRFVYKEG</sequence>
<evidence type="ECO:0008006" key="4">
    <source>
        <dbReference type="Google" id="ProtNLM"/>
    </source>
</evidence>
<gene>
    <name evidence="2" type="ORF">H9812_01200</name>
</gene>
<dbReference type="Proteomes" id="UP000824044">
    <property type="component" value="Unassembled WGS sequence"/>
</dbReference>